<dbReference type="Pfam" id="PF13412">
    <property type="entry name" value="HTH_24"/>
    <property type="match status" value="1"/>
</dbReference>
<name>A0A174AI82_9FIRM</name>
<keyword evidence="3" id="KW-0859">Xylose metabolism</keyword>
<comment type="similarity">
    <text evidence="2">Belongs to the ROK (NagC/XylR) family.</text>
</comment>
<proteinExistence type="inferred from homology"/>
<dbReference type="InterPro" id="IPR000600">
    <property type="entry name" value="ROK"/>
</dbReference>
<comment type="function">
    <text evidence="1">Transcriptional repressor of xylose-utilizing enzymes.</text>
</comment>
<dbReference type="PANTHER" id="PTHR18964:SF149">
    <property type="entry name" value="BIFUNCTIONAL UDP-N-ACETYLGLUCOSAMINE 2-EPIMERASE_N-ACETYLMANNOSAMINE KINASE"/>
    <property type="match status" value="1"/>
</dbReference>
<protein>
    <submittedName>
        <fullName evidence="4">Making large colonies protein</fullName>
    </submittedName>
</protein>
<evidence type="ECO:0000256" key="1">
    <source>
        <dbReference type="ARBA" id="ARBA00002486"/>
    </source>
</evidence>
<evidence type="ECO:0000313" key="4">
    <source>
        <dbReference type="EMBL" id="CUN88332.1"/>
    </source>
</evidence>
<dbReference type="Pfam" id="PF00480">
    <property type="entry name" value="ROK"/>
    <property type="match status" value="1"/>
</dbReference>
<dbReference type="InterPro" id="IPR036390">
    <property type="entry name" value="WH_DNA-bd_sf"/>
</dbReference>
<dbReference type="Proteomes" id="UP000095546">
    <property type="component" value="Unassembled WGS sequence"/>
</dbReference>
<gene>
    <name evidence="4" type="primary">mlc</name>
    <name evidence="4" type="ORF">ERS852385_01598</name>
</gene>
<evidence type="ECO:0000256" key="2">
    <source>
        <dbReference type="ARBA" id="ARBA00006479"/>
    </source>
</evidence>
<evidence type="ECO:0000256" key="3">
    <source>
        <dbReference type="ARBA" id="ARBA00022629"/>
    </source>
</evidence>
<accession>A0A174AI82</accession>
<dbReference type="OrthoDB" id="9810372at2"/>
<sequence>MKKSITPSEIRQTNRQRIYQYIYQKESVAQQDIAYDLHLSRPTITTNLNALKEEGLIREAGQIESEVVGRKPSAYAIQPQYRVSIGVELLSHLIKIIAIDLYGRKIDRTVFAIDFQPTDAYFKAVCARILQFKDDCQFCDEQVLGVGFAMQGLISSDGQRVIYGKILDCTGLHVSAVQQYLPYPCRFAHDADSAAIAELWAAPGLDDAFYLSLSRHLAAALILDRKIITGRHGHSATIEHIQMDPDGARCYCGKRGCLETLCSLRTLQWDLEDLDAFFEKVRAADRRAQEIWITYLKNLARAINMLHLIYDKTFILGGYLAPYLQQADIDYLYQEIAEQTPFSEAHDFLEVSRMPKHNITIGAALPYVQAFLEKI</sequence>
<dbReference type="SUPFAM" id="SSF46785">
    <property type="entry name" value="Winged helix' DNA-binding domain"/>
    <property type="match status" value="1"/>
</dbReference>
<dbReference type="AlphaFoldDB" id="A0A174AI82"/>
<keyword evidence="3" id="KW-0119">Carbohydrate metabolism</keyword>
<dbReference type="InterPro" id="IPR043129">
    <property type="entry name" value="ATPase_NBD"/>
</dbReference>
<dbReference type="InterPro" id="IPR036388">
    <property type="entry name" value="WH-like_DNA-bd_sf"/>
</dbReference>
<keyword evidence="5" id="KW-1185">Reference proteome</keyword>
<dbReference type="GO" id="GO:0042732">
    <property type="term" value="P:D-xylose metabolic process"/>
    <property type="evidence" value="ECO:0007669"/>
    <property type="project" value="UniProtKB-KW"/>
</dbReference>
<organism evidence="4 5">
    <name type="scientific">Mitsuokella jalaludinii</name>
    <dbReference type="NCBI Taxonomy" id="187979"/>
    <lineage>
        <taxon>Bacteria</taxon>
        <taxon>Bacillati</taxon>
        <taxon>Bacillota</taxon>
        <taxon>Negativicutes</taxon>
        <taxon>Selenomonadales</taxon>
        <taxon>Selenomonadaceae</taxon>
        <taxon>Mitsuokella</taxon>
    </lineage>
</organism>
<evidence type="ECO:0000313" key="5">
    <source>
        <dbReference type="Proteomes" id="UP000095546"/>
    </source>
</evidence>
<dbReference type="EMBL" id="CYYU01000011">
    <property type="protein sequence ID" value="CUN88332.1"/>
    <property type="molecule type" value="Genomic_DNA"/>
</dbReference>
<dbReference type="eggNOG" id="COG1940">
    <property type="taxonomic scope" value="Bacteria"/>
</dbReference>
<dbReference type="PANTHER" id="PTHR18964">
    <property type="entry name" value="ROK (REPRESSOR, ORF, KINASE) FAMILY"/>
    <property type="match status" value="1"/>
</dbReference>
<dbReference type="Gene3D" id="1.10.10.10">
    <property type="entry name" value="Winged helix-like DNA-binding domain superfamily/Winged helix DNA-binding domain"/>
    <property type="match status" value="1"/>
</dbReference>
<dbReference type="Gene3D" id="3.30.420.40">
    <property type="match status" value="2"/>
</dbReference>
<dbReference type="STRING" id="187979.ERS852385_01598"/>
<dbReference type="SUPFAM" id="SSF53067">
    <property type="entry name" value="Actin-like ATPase domain"/>
    <property type="match status" value="1"/>
</dbReference>
<reference evidence="4 5" key="1">
    <citation type="submission" date="2015-09" db="EMBL/GenBank/DDBJ databases">
        <authorList>
            <consortium name="Pathogen Informatics"/>
        </authorList>
    </citation>
    <scope>NUCLEOTIDE SEQUENCE [LARGE SCALE GENOMIC DNA]</scope>
    <source>
        <strain evidence="4 5">2789STDY5608828</strain>
    </source>
</reference>